<proteinExistence type="predicted"/>
<evidence type="ECO:0000313" key="1">
    <source>
        <dbReference type="EMBL" id="ENV17094.1"/>
    </source>
</evidence>
<comment type="caution">
    <text evidence="1">The sequence shown here is derived from an EMBL/GenBank/DDBJ whole genome shotgun (WGS) entry which is preliminary data.</text>
</comment>
<gene>
    <name evidence="1" type="ORF">F964_01791</name>
</gene>
<keyword evidence="2" id="KW-1185">Reference proteome</keyword>
<name>N8Y732_ACIGI</name>
<protein>
    <submittedName>
        <fullName evidence="1">Uncharacterized protein</fullName>
    </submittedName>
</protein>
<dbReference type="HOGENOM" id="CLU_2598050_0_0_6"/>
<dbReference type="EMBL" id="APPJ01000010">
    <property type="protein sequence ID" value="ENV17094.1"/>
    <property type="molecule type" value="Genomic_DNA"/>
</dbReference>
<dbReference type="PATRIC" id="fig|1217656.3.peg.1754"/>
<dbReference type="AlphaFoldDB" id="N8Y732"/>
<reference evidence="1 2" key="1">
    <citation type="submission" date="2013-02" db="EMBL/GenBank/DDBJ databases">
        <title>The Genome Sequence of Acinetobacter guillouiae NIPH 991.</title>
        <authorList>
            <consortium name="The Broad Institute Genome Sequencing Platform"/>
            <consortium name="The Broad Institute Genome Sequencing Center for Infectious Disease"/>
            <person name="Cerqueira G."/>
            <person name="Feldgarden M."/>
            <person name="Courvalin P."/>
            <person name="Perichon B."/>
            <person name="Grillot-Courvalin C."/>
            <person name="Clermont D."/>
            <person name="Rocha E."/>
            <person name="Yoon E.-J."/>
            <person name="Nemec A."/>
            <person name="Walker B."/>
            <person name="Young S.K."/>
            <person name="Zeng Q."/>
            <person name="Gargeya S."/>
            <person name="Fitzgerald M."/>
            <person name="Haas B."/>
            <person name="Abouelleil A."/>
            <person name="Alvarado L."/>
            <person name="Arachchi H.M."/>
            <person name="Berlin A.M."/>
            <person name="Chapman S.B."/>
            <person name="Dewar J."/>
            <person name="Goldberg J."/>
            <person name="Griggs A."/>
            <person name="Gujja S."/>
            <person name="Hansen M."/>
            <person name="Howarth C."/>
            <person name="Imamovic A."/>
            <person name="Larimer J."/>
            <person name="McCowan C."/>
            <person name="Murphy C."/>
            <person name="Neiman D."/>
            <person name="Pearson M."/>
            <person name="Priest M."/>
            <person name="Roberts A."/>
            <person name="Saif S."/>
            <person name="Shea T."/>
            <person name="Sisk P."/>
            <person name="Sykes S."/>
            <person name="Wortman J."/>
            <person name="Nusbaum C."/>
            <person name="Birren B."/>
        </authorList>
    </citation>
    <scope>NUCLEOTIDE SEQUENCE [LARGE SCALE GENOMIC DNA]</scope>
    <source>
        <strain evidence="1 2">NIPH 991</strain>
    </source>
</reference>
<organism evidence="1 2">
    <name type="scientific">Acinetobacter guillouiae NIPH 991</name>
    <dbReference type="NCBI Taxonomy" id="1217656"/>
    <lineage>
        <taxon>Bacteria</taxon>
        <taxon>Pseudomonadati</taxon>
        <taxon>Pseudomonadota</taxon>
        <taxon>Gammaproteobacteria</taxon>
        <taxon>Moraxellales</taxon>
        <taxon>Moraxellaceae</taxon>
        <taxon>Acinetobacter</taxon>
    </lineage>
</organism>
<dbReference type="Proteomes" id="UP000013148">
    <property type="component" value="Unassembled WGS sequence"/>
</dbReference>
<dbReference type="RefSeq" id="WP_004819360.1">
    <property type="nucleotide sequence ID" value="NZ_KB849456.1"/>
</dbReference>
<accession>N8Y732</accession>
<sequence>MVLSQKLSVYKTLSFLCNLDIEKYMMDWRVSASFSQCVNLCSDDRFMGLPHAMKDDLLLMLGTLAKGRLLGLNLHRFDK</sequence>
<evidence type="ECO:0000313" key="2">
    <source>
        <dbReference type="Proteomes" id="UP000013148"/>
    </source>
</evidence>